<dbReference type="Proteomes" id="UP001217417">
    <property type="component" value="Unassembled WGS sequence"/>
</dbReference>
<dbReference type="GO" id="GO:0046540">
    <property type="term" value="C:U4/U6 x U5 tri-snRNP complex"/>
    <property type="evidence" value="ECO:0007669"/>
    <property type="project" value="TreeGrafter"/>
</dbReference>
<evidence type="ECO:0000259" key="6">
    <source>
        <dbReference type="PROSITE" id="PS00028"/>
    </source>
</evidence>
<dbReference type="Pfam" id="PF12171">
    <property type="entry name" value="zf-C2H2_jaz"/>
    <property type="match status" value="1"/>
</dbReference>
<dbReference type="InterPro" id="IPR036236">
    <property type="entry name" value="Znf_C2H2_sf"/>
</dbReference>
<dbReference type="AlphaFoldDB" id="A0AAD7VWF0"/>
<dbReference type="SMART" id="SM00451">
    <property type="entry name" value="ZnF_U1"/>
    <property type="match status" value="1"/>
</dbReference>
<feature type="region of interest" description="Disordered" evidence="5">
    <location>
        <begin position="33"/>
        <end position="54"/>
    </location>
</feature>
<name>A0AAD7VWF0_9ASCO</name>
<feature type="compositionally biased region" description="Basic and acidic residues" evidence="5">
    <location>
        <begin position="33"/>
        <end position="44"/>
    </location>
</feature>
<evidence type="ECO:0000256" key="1">
    <source>
        <dbReference type="ARBA" id="ARBA00022723"/>
    </source>
</evidence>
<dbReference type="GeneID" id="80881526"/>
<dbReference type="PANTHER" id="PTHR45986">
    <property type="entry name" value="ZINC FINGER MATRIN-TYPE PROTEIN 2"/>
    <property type="match status" value="1"/>
</dbReference>
<protein>
    <recommendedName>
        <fullName evidence="6">C2H2-type domain-containing protein</fullName>
    </recommendedName>
</protein>
<dbReference type="InterPro" id="IPR003604">
    <property type="entry name" value="Matrin/U1-like-C_Znf_C2H2"/>
</dbReference>
<dbReference type="GO" id="GO:0000398">
    <property type="term" value="P:mRNA splicing, via spliceosome"/>
    <property type="evidence" value="ECO:0007669"/>
    <property type="project" value="InterPro"/>
</dbReference>
<evidence type="ECO:0000256" key="3">
    <source>
        <dbReference type="ARBA" id="ARBA00022833"/>
    </source>
</evidence>
<dbReference type="InterPro" id="IPR013087">
    <property type="entry name" value="Znf_C2H2_type"/>
</dbReference>
<feature type="compositionally biased region" description="Basic residues" evidence="5">
    <location>
        <begin position="173"/>
        <end position="184"/>
    </location>
</feature>
<evidence type="ECO:0000313" key="7">
    <source>
        <dbReference type="EMBL" id="KAJ8104051.1"/>
    </source>
</evidence>
<keyword evidence="8" id="KW-1185">Reference proteome</keyword>
<evidence type="ECO:0000256" key="5">
    <source>
        <dbReference type="SAM" id="MobiDB-lite"/>
    </source>
</evidence>
<dbReference type="PROSITE" id="PS00028">
    <property type="entry name" value="ZINC_FINGER_C2H2_1"/>
    <property type="match status" value="1"/>
</dbReference>
<proteinExistence type="predicted"/>
<keyword evidence="4" id="KW-0539">Nucleus</keyword>
<evidence type="ECO:0000256" key="4">
    <source>
        <dbReference type="ARBA" id="ARBA00023242"/>
    </source>
</evidence>
<keyword evidence="1" id="KW-0479">Metal-binding</keyword>
<dbReference type="Gene3D" id="3.30.160.60">
    <property type="entry name" value="Classic Zinc Finger"/>
    <property type="match status" value="1"/>
</dbReference>
<reference evidence="7" key="1">
    <citation type="submission" date="2023-03" db="EMBL/GenBank/DDBJ databases">
        <title>Near-Complete genome sequence of Lipomyces tetrasporous NRRL Y-64009, an oleaginous yeast capable of growing on lignocellulosic hydrolysates.</title>
        <authorList>
            <consortium name="Lawrence Berkeley National Laboratory"/>
            <person name="Jagtap S.S."/>
            <person name="Liu J.-J."/>
            <person name="Walukiewicz H.E."/>
            <person name="Pangilinan J."/>
            <person name="Lipzen A."/>
            <person name="Ahrendt S."/>
            <person name="Koriabine M."/>
            <person name="Cobaugh K."/>
            <person name="Salamov A."/>
            <person name="Yoshinaga Y."/>
            <person name="Ng V."/>
            <person name="Daum C."/>
            <person name="Grigoriev I.V."/>
            <person name="Slininger P.J."/>
            <person name="Dien B.S."/>
            <person name="Jin Y.-S."/>
            <person name="Rao C.V."/>
        </authorList>
    </citation>
    <scope>NUCLEOTIDE SEQUENCE</scope>
    <source>
        <strain evidence="7">NRRL Y-64009</strain>
    </source>
</reference>
<dbReference type="EMBL" id="JARPMG010000001">
    <property type="protein sequence ID" value="KAJ8104051.1"/>
    <property type="molecule type" value="Genomic_DNA"/>
</dbReference>
<dbReference type="PANTHER" id="PTHR45986:SF1">
    <property type="entry name" value="ZINC FINGER MATRIN-TYPE PROTEIN 2"/>
    <property type="match status" value="1"/>
</dbReference>
<dbReference type="RefSeq" id="XP_056047501.1">
    <property type="nucleotide sequence ID" value="XM_056186360.1"/>
</dbReference>
<dbReference type="InterPro" id="IPR040107">
    <property type="entry name" value="Snu23"/>
</dbReference>
<dbReference type="GO" id="GO:0003676">
    <property type="term" value="F:nucleic acid binding"/>
    <property type="evidence" value="ECO:0007669"/>
    <property type="project" value="InterPro"/>
</dbReference>
<dbReference type="InterPro" id="IPR022755">
    <property type="entry name" value="Znf_C2H2_jaz"/>
</dbReference>
<keyword evidence="3" id="KW-0862">Zinc</keyword>
<accession>A0AAD7VWF0</accession>
<feature type="region of interest" description="Disordered" evidence="5">
    <location>
        <begin position="164"/>
        <end position="221"/>
    </location>
</feature>
<sequence length="221" mass="25649">MSERKALYGAPPPETGRKTWDEEAIVQQARERAAQQKEAREMRFQRAPTPPDAQEIEMRRQRLNLDQDLNKVTLVPAGASAVGKRGRGAGYYCEACDLTFKDSLQWVDHLNSKQHLRATGQTETQERATLEDVRARLAWLRQKRDDANQGQMYDIKKRIAERQTIEEEERRLRREKRMQKKREKKALGRGSTGSEEDEIDDDRRAMEEMMGIWGFGSTKAK</sequence>
<dbReference type="GO" id="GO:0005681">
    <property type="term" value="C:spliceosomal complex"/>
    <property type="evidence" value="ECO:0007669"/>
    <property type="project" value="InterPro"/>
</dbReference>
<dbReference type="GO" id="GO:0008270">
    <property type="term" value="F:zinc ion binding"/>
    <property type="evidence" value="ECO:0007669"/>
    <property type="project" value="UniProtKB-KW"/>
</dbReference>
<dbReference type="SUPFAM" id="SSF57667">
    <property type="entry name" value="beta-beta-alpha zinc fingers"/>
    <property type="match status" value="1"/>
</dbReference>
<evidence type="ECO:0000313" key="8">
    <source>
        <dbReference type="Proteomes" id="UP001217417"/>
    </source>
</evidence>
<organism evidence="7 8">
    <name type="scientific">Lipomyces tetrasporus</name>
    <dbReference type="NCBI Taxonomy" id="54092"/>
    <lineage>
        <taxon>Eukaryota</taxon>
        <taxon>Fungi</taxon>
        <taxon>Dikarya</taxon>
        <taxon>Ascomycota</taxon>
        <taxon>Saccharomycotina</taxon>
        <taxon>Lipomycetes</taxon>
        <taxon>Lipomycetales</taxon>
        <taxon>Lipomycetaceae</taxon>
        <taxon>Lipomyces</taxon>
    </lineage>
</organism>
<keyword evidence="2" id="KW-0863">Zinc-finger</keyword>
<feature type="domain" description="C2H2-type" evidence="6">
    <location>
        <begin position="93"/>
        <end position="115"/>
    </location>
</feature>
<gene>
    <name evidence="7" type="ORF">POJ06DRAFT_243431</name>
</gene>
<evidence type="ECO:0000256" key="2">
    <source>
        <dbReference type="ARBA" id="ARBA00022771"/>
    </source>
</evidence>
<comment type="caution">
    <text evidence="7">The sequence shown here is derived from an EMBL/GenBank/DDBJ whole genome shotgun (WGS) entry which is preliminary data.</text>
</comment>